<evidence type="ECO:0000313" key="2">
    <source>
        <dbReference type="EMBL" id="GBN91153.1"/>
    </source>
</evidence>
<reference evidence="2 3" key="1">
    <citation type="journal article" date="2019" name="Sci. Rep.">
        <title>Orb-weaving spider Araneus ventricosus genome elucidates the spidroin gene catalogue.</title>
        <authorList>
            <person name="Kono N."/>
            <person name="Nakamura H."/>
            <person name="Ohtoshi R."/>
            <person name="Moran D.A.P."/>
            <person name="Shinohara A."/>
            <person name="Yoshida Y."/>
            <person name="Fujiwara M."/>
            <person name="Mori M."/>
            <person name="Tomita M."/>
            <person name="Arakawa K."/>
        </authorList>
    </citation>
    <scope>NUCLEOTIDE SEQUENCE [LARGE SCALE GENOMIC DNA]</scope>
</reference>
<gene>
    <name evidence="2" type="ORF">AVEN_175447_1</name>
</gene>
<organism evidence="2 3">
    <name type="scientific">Araneus ventricosus</name>
    <name type="common">Orbweaver spider</name>
    <name type="synonym">Epeira ventricosa</name>
    <dbReference type="NCBI Taxonomy" id="182803"/>
    <lineage>
        <taxon>Eukaryota</taxon>
        <taxon>Metazoa</taxon>
        <taxon>Ecdysozoa</taxon>
        <taxon>Arthropoda</taxon>
        <taxon>Chelicerata</taxon>
        <taxon>Arachnida</taxon>
        <taxon>Araneae</taxon>
        <taxon>Araneomorphae</taxon>
        <taxon>Entelegynae</taxon>
        <taxon>Araneoidea</taxon>
        <taxon>Araneidae</taxon>
        <taxon>Araneus</taxon>
    </lineage>
</organism>
<feature type="region of interest" description="Disordered" evidence="1">
    <location>
        <begin position="1"/>
        <end position="39"/>
    </location>
</feature>
<keyword evidence="3" id="KW-1185">Reference proteome</keyword>
<proteinExistence type="predicted"/>
<sequence>MHVEDAETLTSTQATKYKKSYAQEATPKSKITDGRQAAAPEATCTDLEAFNEPQEVMGNIKIFYRNFSPSLKRQDYEKWQDKRRKSLNSHQQSFGEELKFRNHTSVRWHHSTASTDRC</sequence>
<dbReference type="AlphaFoldDB" id="A0A4Y2SU43"/>
<dbReference type="Proteomes" id="UP000499080">
    <property type="component" value="Unassembled WGS sequence"/>
</dbReference>
<dbReference type="EMBL" id="BGPR01023739">
    <property type="protein sequence ID" value="GBN91153.1"/>
    <property type="molecule type" value="Genomic_DNA"/>
</dbReference>
<protein>
    <submittedName>
        <fullName evidence="2">Uncharacterized protein</fullName>
    </submittedName>
</protein>
<name>A0A4Y2SU43_ARAVE</name>
<feature type="compositionally biased region" description="Basic residues" evidence="1">
    <location>
        <begin position="101"/>
        <end position="110"/>
    </location>
</feature>
<comment type="caution">
    <text evidence="2">The sequence shown here is derived from an EMBL/GenBank/DDBJ whole genome shotgun (WGS) entry which is preliminary data.</text>
</comment>
<feature type="region of interest" description="Disordered" evidence="1">
    <location>
        <begin position="80"/>
        <end position="118"/>
    </location>
</feature>
<evidence type="ECO:0000313" key="3">
    <source>
        <dbReference type="Proteomes" id="UP000499080"/>
    </source>
</evidence>
<evidence type="ECO:0000256" key="1">
    <source>
        <dbReference type="SAM" id="MobiDB-lite"/>
    </source>
</evidence>
<accession>A0A4Y2SU43</accession>